<evidence type="ECO:0000256" key="17">
    <source>
        <dbReference type="ARBA" id="ARBA00093650"/>
    </source>
</evidence>
<comment type="catalytic activity">
    <reaction evidence="12">
        <text>(3R)-1,4-thiomorpholine-3-carboxylate + NADP(+) = 3,4-dehydrothiomorpholine-3-carboxylate + NADPH + 2 H(+)</text>
        <dbReference type="Rhea" id="RHEA:12500"/>
        <dbReference type="ChEBI" id="CHEBI:15378"/>
        <dbReference type="ChEBI" id="CHEBI:57783"/>
        <dbReference type="ChEBI" id="CHEBI:58349"/>
        <dbReference type="ChEBI" id="CHEBI:58517"/>
        <dbReference type="ChEBI" id="CHEBI:176873"/>
        <dbReference type="EC" id="1.5.1.25"/>
    </reaction>
    <physiologicalReaction direction="right-to-left" evidence="12">
        <dbReference type="Rhea" id="RHEA:12502"/>
    </physiologicalReaction>
</comment>
<evidence type="ECO:0000256" key="4">
    <source>
        <dbReference type="ARBA" id="ARBA00033420"/>
    </source>
</evidence>
<accession>A0A6P8SK69</accession>
<dbReference type="InterPro" id="IPR003462">
    <property type="entry name" value="ODC_Mu_crystall"/>
</dbReference>
<evidence type="ECO:0000256" key="1">
    <source>
        <dbReference type="ARBA" id="ARBA00008903"/>
    </source>
</evidence>
<dbReference type="InterPro" id="IPR036291">
    <property type="entry name" value="NAD(P)-bd_dom_sf"/>
</dbReference>
<evidence type="ECO:0000256" key="2">
    <source>
        <dbReference type="ARBA" id="ARBA00012883"/>
    </source>
</evidence>
<dbReference type="KEGG" id="gsh:117369086"/>
<comment type="catalytic activity">
    <reaction evidence="11">
        <text>(S)-cystathionine ketimine + NADH + 2 H(+) = (3R,5S)-2,3,5,6,7-pentahydro-1,4-thiazepine-3,5-dicarboxylate + NAD(+)</text>
        <dbReference type="Rhea" id="RHEA:68032"/>
        <dbReference type="ChEBI" id="CHEBI:15378"/>
        <dbReference type="ChEBI" id="CHEBI:57540"/>
        <dbReference type="ChEBI" id="CHEBI:57945"/>
        <dbReference type="ChEBI" id="CHEBI:176808"/>
        <dbReference type="ChEBI" id="CHEBI:176810"/>
    </reaction>
    <physiologicalReaction direction="left-to-right" evidence="11">
        <dbReference type="Rhea" id="RHEA:68033"/>
    </physiologicalReaction>
</comment>
<evidence type="ECO:0000256" key="15">
    <source>
        <dbReference type="ARBA" id="ARBA00093567"/>
    </source>
</evidence>
<dbReference type="EC" id="1.5.1.25" evidence="2"/>
<evidence type="ECO:0000256" key="16">
    <source>
        <dbReference type="ARBA" id="ARBA00093598"/>
    </source>
</evidence>
<dbReference type="SUPFAM" id="SSF51735">
    <property type="entry name" value="NAD(P)-binding Rossmann-fold domains"/>
    <property type="match status" value="1"/>
</dbReference>
<dbReference type="GeneID" id="117369086"/>
<comment type="subunit">
    <text evidence="15">Homodimer. Binds the thyroid hormone triiodothyronine (T3); T3 binding inhibits enzymatic activity.</text>
</comment>
<comment type="catalytic activity">
    <reaction evidence="8">
        <text>(3R)-1,4-thiomorpholine-3-carboxylate + NAD(+) = 3,4-dehydrothiomorpholine-3-carboxylate + NADH + 2 H(+)</text>
        <dbReference type="Rhea" id="RHEA:12504"/>
        <dbReference type="ChEBI" id="CHEBI:15378"/>
        <dbReference type="ChEBI" id="CHEBI:57540"/>
        <dbReference type="ChEBI" id="CHEBI:57945"/>
        <dbReference type="ChEBI" id="CHEBI:58517"/>
        <dbReference type="ChEBI" id="CHEBI:176873"/>
        <dbReference type="EC" id="1.5.1.25"/>
    </reaction>
    <physiologicalReaction direction="right-to-left" evidence="8">
        <dbReference type="Rhea" id="RHEA:12506"/>
    </physiologicalReaction>
</comment>
<dbReference type="Pfam" id="PF02423">
    <property type="entry name" value="OCD_Mu_crystall"/>
    <property type="match status" value="1"/>
</dbReference>
<dbReference type="FunFam" id="3.40.50.720:FF:000241">
    <property type="entry name" value="ketimine reductase mu-crystallin"/>
    <property type="match status" value="1"/>
</dbReference>
<dbReference type="Gene3D" id="3.30.1780.10">
    <property type="entry name" value="ornithine cyclodeaminase, domain 1"/>
    <property type="match status" value="1"/>
</dbReference>
<evidence type="ECO:0000256" key="13">
    <source>
        <dbReference type="ARBA" id="ARBA00093264"/>
    </source>
</evidence>
<comment type="catalytic activity">
    <reaction evidence="6">
        <text>Delta(2)-thiazoline-2-carboxylate + NADPH + 2 H(+) = L-thiazolidine-2-carboxylate + NADP(+)</text>
        <dbReference type="Rhea" id="RHEA:68072"/>
        <dbReference type="ChEBI" id="CHEBI:15378"/>
        <dbReference type="ChEBI" id="CHEBI:57783"/>
        <dbReference type="ChEBI" id="CHEBI:58349"/>
        <dbReference type="ChEBI" id="CHEBI:176895"/>
        <dbReference type="ChEBI" id="CHEBI:176896"/>
    </reaction>
    <physiologicalReaction direction="left-to-right" evidence="6">
        <dbReference type="Rhea" id="RHEA:68073"/>
    </physiologicalReaction>
</comment>
<evidence type="ECO:0000256" key="11">
    <source>
        <dbReference type="ARBA" id="ARBA00093250"/>
    </source>
</evidence>
<name>A0A6P8SK69_GEOSA</name>
<dbReference type="AlphaFoldDB" id="A0A6P8SK69"/>
<dbReference type="PANTHER" id="PTHR13812:SF19">
    <property type="entry name" value="KETIMINE REDUCTASE MU-CRYSTALLIN"/>
    <property type="match status" value="1"/>
</dbReference>
<dbReference type="Proteomes" id="UP000515159">
    <property type="component" value="Chromosome 11"/>
</dbReference>
<dbReference type="GO" id="GO:0047127">
    <property type="term" value="F:thiomorpholine-carboxylate dehydrogenase activity"/>
    <property type="evidence" value="ECO:0007669"/>
    <property type="project" value="UniProtKB-EC"/>
</dbReference>
<dbReference type="GO" id="GO:0050241">
    <property type="term" value="F:pyrroline-2-carboxylate reductase activity"/>
    <property type="evidence" value="ECO:0007669"/>
    <property type="project" value="UniProtKB-EC"/>
</dbReference>
<evidence type="ECO:0000256" key="7">
    <source>
        <dbReference type="ARBA" id="ARBA00093203"/>
    </source>
</evidence>
<dbReference type="PANTHER" id="PTHR13812">
    <property type="entry name" value="KETIMINE REDUCTASE MU-CRYSTALLIN"/>
    <property type="match status" value="1"/>
</dbReference>
<sequence length="320" mass="34619">MSDRPPFLEAEVVKKFLTYTALIPLLKTALINFSAGTGAVVQPVRTIVPVANYGGFLGVMPAYSATDDALATKVVTFYENKRAADENEISAFPSHHSTVLLFEPRNGSLKAIIDGNVITDRRTAAVSAIATKLLKPASADVLCILGSGAQAHSHFEVFMELFSFKEVKMWSRRRESAELFASTMKANVQVCATAREAVADADVIITVTMATEPILLGEWVKPGAHVNAVGACRPDWRELDDSLMQHCVLYVDSREAALKESGDIILSGAEIFAELGQVLKETKPALAEKTTVFKSVGLAIEDTVSAKLVFDLWSATKTPE</sequence>
<evidence type="ECO:0000256" key="8">
    <source>
        <dbReference type="ARBA" id="ARBA00093226"/>
    </source>
</evidence>
<dbReference type="GO" id="GO:0070324">
    <property type="term" value="F:thyroid hormone binding"/>
    <property type="evidence" value="ECO:0007669"/>
    <property type="project" value="TreeGrafter"/>
</dbReference>
<dbReference type="GO" id="GO:0042403">
    <property type="term" value="P:thyroid hormone metabolic process"/>
    <property type="evidence" value="ECO:0007669"/>
    <property type="project" value="TreeGrafter"/>
</dbReference>
<evidence type="ECO:0000256" key="10">
    <source>
        <dbReference type="ARBA" id="ARBA00093248"/>
    </source>
</evidence>
<dbReference type="Gene3D" id="3.40.50.720">
    <property type="entry name" value="NAD(P)-binding Rossmann-like Domain"/>
    <property type="match status" value="1"/>
</dbReference>
<comment type="catalytic activity">
    <reaction evidence="13">
        <text>L-proline + NAD(+) = 1-pyrroline-2-carboxylate + NADH + H(+)</text>
        <dbReference type="Rhea" id="RHEA:20321"/>
        <dbReference type="ChEBI" id="CHEBI:15378"/>
        <dbReference type="ChEBI" id="CHEBI:39785"/>
        <dbReference type="ChEBI" id="CHEBI:57540"/>
        <dbReference type="ChEBI" id="CHEBI:57945"/>
        <dbReference type="ChEBI" id="CHEBI:60039"/>
        <dbReference type="EC" id="1.5.1.1"/>
    </reaction>
    <physiologicalReaction direction="right-to-left" evidence="13">
        <dbReference type="Rhea" id="RHEA:20323"/>
    </physiologicalReaction>
</comment>
<comment type="catalytic activity">
    <reaction evidence="10">
        <text>(R)-lanthionine ketimine + NADPH + 2 H(+) = (3R,5R)-1,4-thiomorpholine-3,5-dicarboxylate + NADP(+)</text>
        <dbReference type="Rhea" id="RHEA:68040"/>
        <dbReference type="ChEBI" id="CHEBI:15378"/>
        <dbReference type="ChEBI" id="CHEBI:57783"/>
        <dbReference type="ChEBI" id="CHEBI:58349"/>
        <dbReference type="ChEBI" id="CHEBI:176891"/>
        <dbReference type="ChEBI" id="CHEBI:176892"/>
    </reaction>
    <physiologicalReaction direction="left-to-right" evidence="10">
        <dbReference type="Rhea" id="RHEA:68041"/>
    </physiologicalReaction>
</comment>
<evidence type="ECO:0000256" key="12">
    <source>
        <dbReference type="ARBA" id="ARBA00093263"/>
    </source>
</evidence>
<comment type="catalytic activity">
    <reaction evidence="5">
        <text>L-pipecolate + NAD(+) = Delta(1)-piperideine-2-carboxylate + NADH + H(+)</text>
        <dbReference type="Rhea" id="RHEA:30807"/>
        <dbReference type="ChEBI" id="CHEBI:15378"/>
        <dbReference type="ChEBI" id="CHEBI:57540"/>
        <dbReference type="ChEBI" id="CHEBI:57945"/>
        <dbReference type="ChEBI" id="CHEBI:61185"/>
        <dbReference type="ChEBI" id="CHEBI:77631"/>
        <dbReference type="EC" id="1.5.1.1"/>
    </reaction>
    <physiologicalReaction direction="right-to-left" evidence="5">
        <dbReference type="Rhea" id="RHEA:30809"/>
    </physiologicalReaction>
</comment>
<protein>
    <recommendedName>
        <fullName evidence="3">Ketimine reductase mu-crystallin</fullName>
        <ecNumber evidence="16">1.5.1.1</ecNumber>
        <ecNumber evidence="2">1.5.1.25</ecNumber>
    </recommendedName>
    <alternativeName>
        <fullName evidence="17">1-piperideine-2-carboxylate/1-pyrroline-2-carboxylate reductase</fullName>
    </alternativeName>
    <alternativeName>
        <fullName evidence="4">NADP-regulated thyroid-hormone-binding protein</fullName>
    </alternativeName>
</protein>
<dbReference type="InterPro" id="IPR023401">
    <property type="entry name" value="ODC_N"/>
</dbReference>
<dbReference type="InParanoid" id="A0A6P8SK69"/>
<evidence type="ECO:0000313" key="18">
    <source>
        <dbReference type="Proteomes" id="UP000515159"/>
    </source>
</evidence>
<dbReference type="RefSeq" id="XP_033818947.1">
    <property type="nucleotide sequence ID" value="XM_033963056.1"/>
</dbReference>
<comment type="catalytic activity">
    <reaction evidence="14">
        <text>L-pipecolate + NADP(+) = Delta(1)-piperideine-2-carboxylate + NADPH + H(+)</text>
        <dbReference type="Rhea" id="RHEA:12524"/>
        <dbReference type="ChEBI" id="CHEBI:15378"/>
        <dbReference type="ChEBI" id="CHEBI:57783"/>
        <dbReference type="ChEBI" id="CHEBI:58349"/>
        <dbReference type="ChEBI" id="CHEBI:61185"/>
        <dbReference type="ChEBI" id="CHEBI:77631"/>
        <dbReference type="EC" id="1.5.1.1"/>
    </reaction>
    <physiologicalReaction direction="right-to-left" evidence="14">
        <dbReference type="Rhea" id="RHEA:12526"/>
    </physiologicalReaction>
</comment>
<dbReference type="EC" id="1.5.1.1" evidence="16"/>
<evidence type="ECO:0000256" key="5">
    <source>
        <dbReference type="ARBA" id="ARBA00093190"/>
    </source>
</evidence>
<evidence type="ECO:0000256" key="6">
    <source>
        <dbReference type="ARBA" id="ARBA00093197"/>
    </source>
</evidence>
<organism evidence="18 19">
    <name type="scientific">Geotrypetes seraphini</name>
    <name type="common">Gaboon caecilian</name>
    <name type="synonym">Caecilia seraphini</name>
    <dbReference type="NCBI Taxonomy" id="260995"/>
    <lineage>
        <taxon>Eukaryota</taxon>
        <taxon>Metazoa</taxon>
        <taxon>Chordata</taxon>
        <taxon>Craniata</taxon>
        <taxon>Vertebrata</taxon>
        <taxon>Euteleostomi</taxon>
        <taxon>Amphibia</taxon>
        <taxon>Gymnophiona</taxon>
        <taxon>Geotrypetes</taxon>
    </lineage>
</organism>
<comment type="catalytic activity">
    <reaction evidence="9">
        <text>(S)-cystathionine ketimine + NADPH + 2 H(+) = (3R,5S)-2,3,5,6,7-pentahydro-1,4-thiazepine-3,5-dicarboxylate + NADP(+)</text>
        <dbReference type="Rhea" id="RHEA:68036"/>
        <dbReference type="ChEBI" id="CHEBI:15378"/>
        <dbReference type="ChEBI" id="CHEBI:57783"/>
        <dbReference type="ChEBI" id="CHEBI:58349"/>
        <dbReference type="ChEBI" id="CHEBI:176808"/>
        <dbReference type="ChEBI" id="CHEBI:176810"/>
    </reaction>
    <physiologicalReaction direction="left-to-right" evidence="9">
        <dbReference type="Rhea" id="RHEA:68037"/>
    </physiologicalReaction>
</comment>
<proteinExistence type="inferred from homology"/>
<dbReference type="FunCoup" id="A0A6P8SK69">
    <property type="interactions" value="333"/>
</dbReference>
<evidence type="ECO:0000256" key="9">
    <source>
        <dbReference type="ARBA" id="ARBA00093227"/>
    </source>
</evidence>
<dbReference type="OrthoDB" id="41492at2759"/>
<gene>
    <name evidence="19" type="primary">CRYM</name>
</gene>
<dbReference type="CTD" id="1428"/>
<keyword evidence="18" id="KW-1185">Reference proteome</keyword>
<dbReference type="GO" id="GO:0005737">
    <property type="term" value="C:cytoplasm"/>
    <property type="evidence" value="ECO:0007669"/>
    <property type="project" value="TreeGrafter"/>
</dbReference>
<comment type="catalytic activity">
    <reaction evidence="7">
        <text>L-proline + NADP(+) = 1-pyrroline-2-carboxylate + NADPH + H(+)</text>
        <dbReference type="Rhea" id="RHEA:20317"/>
        <dbReference type="ChEBI" id="CHEBI:15378"/>
        <dbReference type="ChEBI" id="CHEBI:39785"/>
        <dbReference type="ChEBI" id="CHEBI:57783"/>
        <dbReference type="ChEBI" id="CHEBI:58349"/>
        <dbReference type="ChEBI" id="CHEBI:60039"/>
        <dbReference type="EC" id="1.5.1.1"/>
    </reaction>
    <physiologicalReaction direction="right-to-left" evidence="7">
        <dbReference type="Rhea" id="RHEA:20319"/>
    </physiologicalReaction>
</comment>
<dbReference type="PIRSF" id="PIRSF001439">
    <property type="entry name" value="CryM"/>
    <property type="match status" value="1"/>
</dbReference>
<evidence type="ECO:0000256" key="14">
    <source>
        <dbReference type="ARBA" id="ARBA00093273"/>
    </source>
</evidence>
<reference evidence="19" key="1">
    <citation type="submission" date="2025-08" db="UniProtKB">
        <authorList>
            <consortium name="RefSeq"/>
        </authorList>
    </citation>
    <scope>IDENTIFICATION</scope>
</reference>
<evidence type="ECO:0000256" key="3">
    <source>
        <dbReference type="ARBA" id="ARBA00015173"/>
    </source>
</evidence>
<evidence type="ECO:0000313" key="19">
    <source>
        <dbReference type="RefSeq" id="XP_033818947.1"/>
    </source>
</evidence>
<comment type="similarity">
    <text evidence="1">Belongs to the ornithine cyclodeaminase/mu-crystallin family.</text>
</comment>